<accession>A0A1A6C2K5</accession>
<feature type="domain" description="Protein kinase" evidence="6">
    <location>
        <begin position="294"/>
        <end position="565"/>
    </location>
</feature>
<dbReference type="GO" id="GO:0004674">
    <property type="term" value="F:protein serine/threonine kinase activity"/>
    <property type="evidence" value="ECO:0007669"/>
    <property type="project" value="TreeGrafter"/>
</dbReference>
<dbReference type="STRING" id="160660.BJI67_05130"/>
<dbReference type="Gene3D" id="1.10.510.10">
    <property type="entry name" value="Transferase(Phosphotransferase) domain 1"/>
    <property type="match status" value="1"/>
</dbReference>
<keyword evidence="1" id="KW-0808">Transferase</keyword>
<keyword evidence="5" id="KW-0812">Transmembrane</keyword>
<keyword evidence="5" id="KW-1133">Transmembrane helix</keyword>
<dbReference type="SMART" id="SM00220">
    <property type="entry name" value="S_TKc"/>
    <property type="match status" value="1"/>
</dbReference>
<dbReference type="PROSITE" id="PS50011">
    <property type="entry name" value="PROTEIN_KINASE_DOM"/>
    <property type="match status" value="1"/>
</dbReference>
<dbReference type="PROSITE" id="PS00108">
    <property type="entry name" value="PROTEIN_KINASE_ST"/>
    <property type="match status" value="1"/>
</dbReference>
<evidence type="ECO:0000256" key="2">
    <source>
        <dbReference type="ARBA" id="ARBA00022741"/>
    </source>
</evidence>
<dbReference type="PANTHER" id="PTHR43289">
    <property type="entry name" value="MITOGEN-ACTIVATED PROTEIN KINASE KINASE KINASE 20-RELATED"/>
    <property type="match status" value="1"/>
</dbReference>
<dbReference type="SUPFAM" id="SSF81606">
    <property type="entry name" value="PP2C-like"/>
    <property type="match status" value="1"/>
</dbReference>
<dbReference type="InterPro" id="IPR008271">
    <property type="entry name" value="Ser/Thr_kinase_AS"/>
</dbReference>
<dbReference type="Pfam" id="PF00069">
    <property type="entry name" value="Pkinase"/>
    <property type="match status" value="1"/>
</dbReference>
<evidence type="ECO:0000259" key="6">
    <source>
        <dbReference type="PROSITE" id="PS50011"/>
    </source>
</evidence>
<keyword evidence="3" id="KW-0418">Kinase</keyword>
<dbReference type="Proteomes" id="UP000029273">
    <property type="component" value="Unassembled WGS sequence"/>
</dbReference>
<dbReference type="Pfam" id="PF13672">
    <property type="entry name" value="PP2C_2"/>
    <property type="match status" value="1"/>
</dbReference>
<dbReference type="InterPro" id="IPR000719">
    <property type="entry name" value="Prot_kinase_dom"/>
</dbReference>
<name>A0A1A6C2K5_9GAMM</name>
<feature type="domain" description="PPM-type phosphatase" evidence="7">
    <location>
        <begin position="38"/>
        <end position="261"/>
    </location>
</feature>
<keyword evidence="2" id="KW-0547">Nucleotide-binding</keyword>
<comment type="caution">
    <text evidence="8">The sequence shown here is derived from an EMBL/GenBank/DDBJ whole genome shotgun (WGS) entry which is preliminary data.</text>
</comment>
<evidence type="ECO:0000256" key="5">
    <source>
        <dbReference type="SAM" id="Phobius"/>
    </source>
</evidence>
<dbReference type="SUPFAM" id="SSF56112">
    <property type="entry name" value="Protein kinase-like (PK-like)"/>
    <property type="match status" value="1"/>
</dbReference>
<dbReference type="AlphaFoldDB" id="A0A1A6C2K5"/>
<keyword evidence="9" id="KW-1185">Reference proteome</keyword>
<dbReference type="PROSITE" id="PS51746">
    <property type="entry name" value="PPM_2"/>
    <property type="match status" value="1"/>
</dbReference>
<evidence type="ECO:0000256" key="4">
    <source>
        <dbReference type="ARBA" id="ARBA00022840"/>
    </source>
</evidence>
<dbReference type="InterPro" id="IPR036457">
    <property type="entry name" value="PPM-type-like_dom_sf"/>
</dbReference>
<keyword evidence="4" id="KW-0067">ATP-binding</keyword>
<feature type="transmembrane region" description="Helical" evidence="5">
    <location>
        <begin position="564"/>
        <end position="586"/>
    </location>
</feature>
<dbReference type="OrthoDB" id="9801841at2"/>
<keyword evidence="5" id="KW-0472">Membrane</keyword>
<dbReference type="InterPro" id="IPR011009">
    <property type="entry name" value="Kinase-like_dom_sf"/>
</dbReference>
<evidence type="ECO:0000313" key="8">
    <source>
        <dbReference type="EMBL" id="OBS08788.1"/>
    </source>
</evidence>
<dbReference type="Gene3D" id="3.60.40.10">
    <property type="entry name" value="PPM-type phosphatase domain"/>
    <property type="match status" value="1"/>
</dbReference>
<dbReference type="SMART" id="SM00332">
    <property type="entry name" value="PP2Cc"/>
    <property type="match status" value="1"/>
</dbReference>
<protein>
    <submittedName>
        <fullName evidence="8">Uncharacterized protein</fullName>
    </submittedName>
</protein>
<sequence length="590" mass="64179">MRGNDPRAPEFTGARGDFGEDGNAMIVIEPNGVGPGLEIGFVSVAGRRAVNEDYAGIALGEAAGAATRGVVVALADGMGGAAAGAVAAELAVRSFLEGYYQLPETLGPERAAARALDAANAWVHAQGRVDPRLTAMAATFAALILRGRQAYFLRAGDIRLYRLREGRLRRIGADHYEPAVIGGVVLRAVGLERAIAADWDVLDLAEGDRYLLCSDGLHRTLSDARLAPLLAEADAQTAAQRLIEAAVAFGRDNASAVVLDVMALPVLDLHYLERVIGPLPIGDLPRSGDKVDGYLLESVLYSGHYSRLFVARSADQPQGDPVIVKFPLPRAEHDENIRRSFLRETWISGRVKSQYLIDYLPPEPGRQTRLYAVSPYYDGETLETRLQRSPVGLHEGIEIAGRLAKAIDTLNRREIFHRDIKPENVMLLRDGGLRLLDLGFSAMPGVLDPAPAEVPGTPAYMAPELFAGGSGDARSDVFAFGVTLYRMFSGGKSPYGLRQSVPLHRHRPELPAYLSRVLEKGMARDPDERYQDVLELLYELEYAGRTGAPAGVARRRSLYERNPLLFWQVTAWTAIAVAFGLLVALIKPWT</sequence>
<evidence type="ECO:0000313" key="9">
    <source>
        <dbReference type="Proteomes" id="UP000029273"/>
    </source>
</evidence>
<evidence type="ECO:0000259" key="7">
    <source>
        <dbReference type="PROSITE" id="PS51746"/>
    </source>
</evidence>
<dbReference type="PANTHER" id="PTHR43289:SF6">
    <property type="entry name" value="SERINE_THREONINE-PROTEIN KINASE NEKL-3"/>
    <property type="match status" value="1"/>
</dbReference>
<dbReference type="SMART" id="SM00331">
    <property type="entry name" value="PP2C_SIG"/>
    <property type="match status" value="1"/>
</dbReference>
<dbReference type="CDD" id="cd14014">
    <property type="entry name" value="STKc_PknB_like"/>
    <property type="match status" value="1"/>
</dbReference>
<dbReference type="GO" id="GO:0005524">
    <property type="term" value="F:ATP binding"/>
    <property type="evidence" value="ECO:0007669"/>
    <property type="project" value="UniProtKB-KW"/>
</dbReference>
<evidence type="ECO:0000256" key="1">
    <source>
        <dbReference type="ARBA" id="ARBA00022679"/>
    </source>
</evidence>
<dbReference type="InterPro" id="IPR001932">
    <property type="entry name" value="PPM-type_phosphatase-like_dom"/>
</dbReference>
<proteinExistence type="predicted"/>
<organism evidence="8 9">
    <name type="scientific">Acidihalobacter prosperus</name>
    <dbReference type="NCBI Taxonomy" id="160660"/>
    <lineage>
        <taxon>Bacteria</taxon>
        <taxon>Pseudomonadati</taxon>
        <taxon>Pseudomonadota</taxon>
        <taxon>Gammaproteobacteria</taxon>
        <taxon>Chromatiales</taxon>
        <taxon>Ectothiorhodospiraceae</taxon>
        <taxon>Acidihalobacter</taxon>
    </lineage>
</organism>
<reference evidence="8 9" key="1">
    <citation type="journal article" date="2014" name="Genome Announc.">
        <title>Draft Genome Sequence of the Iron-Oxidizing, Acidophilic, and Halotolerant 'Thiobacillus prosperus' Type Strain DSM 5130.</title>
        <authorList>
            <person name="Ossandon F.J."/>
            <person name="Cardenas J.P."/>
            <person name="Corbett M."/>
            <person name="Quatrini R."/>
            <person name="Holmes D.S."/>
            <person name="Watkin E."/>
        </authorList>
    </citation>
    <scope>NUCLEOTIDE SEQUENCE [LARGE SCALE GENOMIC DNA]</scope>
    <source>
        <strain evidence="8 9">DSM 5130</strain>
    </source>
</reference>
<evidence type="ECO:0000256" key="3">
    <source>
        <dbReference type="ARBA" id="ARBA00022777"/>
    </source>
</evidence>
<gene>
    <name evidence="8" type="ORF">Thpro_023038</name>
</gene>
<dbReference type="RefSeq" id="WP_161490004.1">
    <property type="nucleotide sequence ID" value="NZ_JQSG02000006.1"/>
</dbReference>
<dbReference type="EMBL" id="JQSG02000006">
    <property type="protein sequence ID" value="OBS08788.1"/>
    <property type="molecule type" value="Genomic_DNA"/>
</dbReference>